<comment type="subcellular location">
    <subcellularLocation>
        <location evidence="1">Cytoplasm</location>
        <location evidence="1">Cytoskeleton</location>
        <location evidence="1">Cilium axoneme</location>
    </subcellularLocation>
</comment>
<keyword evidence="3" id="KW-1185">Reference proteome</keyword>
<protein>
    <submittedName>
        <fullName evidence="2">Uncharacterized protein</fullName>
    </submittedName>
</protein>
<evidence type="ECO:0000313" key="2">
    <source>
        <dbReference type="EMBL" id="KAF5834084.1"/>
    </source>
</evidence>
<comment type="caution">
    <text evidence="2">The sequence shown here is derived from an EMBL/GenBank/DDBJ whole genome shotgun (WGS) entry which is preliminary data.</text>
</comment>
<gene>
    <name evidence="2" type="ORF">DUNSADRAFT_9398</name>
</gene>
<dbReference type="InterPro" id="IPR032675">
    <property type="entry name" value="LRR_dom_sf"/>
</dbReference>
<dbReference type="Gene3D" id="3.80.10.10">
    <property type="entry name" value="Ribonuclease Inhibitor"/>
    <property type="match status" value="1"/>
</dbReference>
<dbReference type="EMBL" id="MU069776">
    <property type="protein sequence ID" value="KAF5834084.1"/>
    <property type="molecule type" value="Genomic_DNA"/>
</dbReference>
<dbReference type="SUPFAM" id="SSF52047">
    <property type="entry name" value="RNI-like"/>
    <property type="match status" value="1"/>
</dbReference>
<evidence type="ECO:0000256" key="1">
    <source>
        <dbReference type="ARBA" id="ARBA00004430"/>
    </source>
</evidence>
<evidence type="ECO:0000313" key="3">
    <source>
        <dbReference type="Proteomes" id="UP000815325"/>
    </source>
</evidence>
<dbReference type="Proteomes" id="UP000815325">
    <property type="component" value="Unassembled WGS sequence"/>
</dbReference>
<reference evidence="2" key="1">
    <citation type="submission" date="2017-08" db="EMBL/GenBank/DDBJ databases">
        <authorList>
            <person name="Polle J.E."/>
            <person name="Barry K."/>
            <person name="Cushman J."/>
            <person name="Schmutz J."/>
            <person name="Tran D."/>
            <person name="Hathwaick L.T."/>
            <person name="Yim W.C."/>
            <person name="Jenkins J."/>
            <person name="Mckie-Krisberg Z.M."/>
            <person name="Prochnik S."/>
            <person name="Lindquist E."/>
            <person name="Dockter R.B."/>
            <person name="Adam C."/>
            <person name="Molina H."/>
            <person name="Bunkerborg J."/>
            <person name="Jin E."/>
            <person name="Buchheim M."/>
            <person name="Magnuson J."/>
        </authorList>
    </citation>
    <scope>NUCLEOTIDE SEQUENCE</scope>
    <source>
        <strain evidence="2">CCAP 19/18</strain>
    </source>
</reference>
<name>A0ABQ7GHK2_DUNSA</name>
<accession>A0ABQ7GHK2</accession>
<sequence length="432" mass="47700">MDYLQAFSVNATLRGLTVINAGDWTTDIFERALFAKADGVRERLKSVHKLTLNDCNLETGSNAAYWSLLFPEFGKFQGGGELDVHNSIVHCNFLSVLGTVASLKGLSVYNCCLDKQAECLSLFNRFTALTNLVLELEYNEEHVVFVHALDLAELRQLESLRLGNMMLHSFDKLLRGLPCLQKLSLSNVYLAPDVRLASSTLEELRLDRVGPDFPVLERDDFPALQAVFLLHLHLGNRLAEEQSEHEKVKQVFHMACWLSKHPINALSTPTGTRMVLIGSPEFSAGLNELVLLALSPLKPCFMSCQALGVMDFSITTRALMLALCNLASNVQFLDLRDSVYSGEVLKCGLLAAVEAMPHLQKVSVQLNSVPRDVLAALTAAQQAGRRLNLDFSWSHSSCQAHLQEMREEWSVLKLRLPGPLTADLSVPGGAGV</sequence>
<organism evidence="2 3">
    <name type="scientific">Dunaliella salina</name>
    <name type="common">Green alga</name>
    <name type="synonym">Protococcus salinus</name>
    <dbReference type="NCBI Taxonomy" id="3046"/>
    <lineage>
        <taxon>Eukaryota</taxon>
        <taxon>Viridiplantae</taxon>
        <taxon>Chlorophyta</taxon>
        <taxon>core chlorophytes</taxon>
        <taxon>Chlorophyceae</taxon>
        <taxon>CS clade</taxon>
        <taxon>Chlamydomonadales</taxon>
        <taxon>Dunaliellaceae</taxon>
        <taxon>Dunaliella</taxon>
    </lineage>
</organism>
<proteinExistence type="predicted"/>